<dbReference type="EMBL" id="MU805972">
    <property type="protein sequence ID" value="KAJ3843586.1"/>
    <property type="molecule type" value="Genomic_DNA"/>
</dbReference>
<feature type="region of interest" description="Disordered" evidence="1">
    <location>
        <begin position="120"/>
        <end position="140"/>
    </location>
</feature>
<keyword evidence="4" id="KW-1185">Reference proteome</keyword>
<keyword evidence="2" id="KW-0472">Membrane</keyword>
<name>A0AA38UJY0_9AGAR</name>
<accession>A0AA38UJY0</accession>
<evidence type="ECO:0000313" key="3">
    <source>
        <dbReference type="EMBL" id="KAJ3843586.1"/>
    </source>
</evidence>
<dbReference type="Proteomes" id="UP001163846">
    <property type="component" value="Unassembled WGS sequence"/>
</dbReference>
<sequence length="140" mass="14704">MSSYSGRILARLRTLLSLASVICSFGSAVAVYNATSVPPMTLTLAVIAAMASAILLIISGEFNKLIDLAGAYPSSLGSAEGQSRITVFAGAKDFDIRGSTFNFSDTVNAAYPASFRTRFRPSTTSTEDGQSSNVEDTEAE</sequence>
<protein>
    <submittedName>
        <fullName evidence="3">Uncharacterized protein</fullName>
    </submittedName>
</protein>
<evidence type="ECO:0000256" key="2">
    <source>
        <dbReference type="SAM" id="Phobius"/>
    </source>
</evidence>
<keyword evidence="2" id="KW-1133">Transmembrane helix</keyword>
<feature type="transmembrane region" description="Helical" evidence="2">
    <location>
        <begin position="40"/>
        <end position="58"/>
    </location>
</feature>
<organism evidence="3 4">
    <name type="scientific">Lentinula raphanica</name>
    <dbReference type="NCBI Taxonomy" id="153919"/>
    <lineage>
        <taxon>Eukaryota</taxon>
        <taxon>Fungi</taxon>
        <taxon>Dikarya</taxon>
        <taxon>Basidiomycota</taxon>
        <taxon>Agaricomycotina</taxon>
        <taxon>Agaricomycetes</taxon>
        <taxon>Agaricomycetidae</taxon>
        <taxon>Agaricales</taxon>
        <taxon>Marasmiineae</taxon>
        <taxon>Omphalotaceae</taxon>
        <taxon>Lentinula</taxon>
    </lineage>
</organism>
<evidence type="ECO:0000313" key="4">
    <source>
        <dbReference type="Proteomes" id="UP001163846"/>
    </source>
</evidence>
<proteinExistence type="predicted"/>
<gene>
    <name evidence="3" type="ORF">F5878DRAFT_604336</name>
</gene>
<dbReference type="AlphaFoldDB" id="A0AA38UJY0"/>
<reference evidence="3" key="1">
    <citation type="submission" date="2022-08" db="EMBL/GenBank/DDBJ databases">
        <authorList>
            <consortium name="DOE Joint Genome Institute"/>
            <person name="Min B."/>
            <person name="Riley R."/>
            <person name="Sierra-Patev S."/>
            <person name="Naranjo-Ortiz M."/>
            <person name="Looney B."/>
            <person name="Konkel Z."/>
            <person name="Slot J.C."/>
            <person name="Sakamoto Y."/>
            <person name="Steenwyk J.L."/>
            <person name="Rokas A."/>
            <person name="Carro J."/>
            <person name="Camarero S."/>
            <person name="Ferreira P."/>
            <person name="Molpeceres G."/>
            <person name="Ruiz-Duenas F.J."/>
            <person name="Serrano A."/>
            <person name="Henrissat B."/>
            <person name="Drula E."/>
            <person name="Hughes K.W."/>
            <person name="Mata J.L."/>
            <person name="Ishikawa N.K."/>
            <person name="Vargas-Isla R."/>
            <person name="Ushijima S."/>
            <person name="Smith C.A."/>
            <person name="Ahrendt S."/>
            <person name="Andreopoulos W."/>
            <person name="He G."/>
            <person name="Labutti K."/>
            <person name="Lipzen A."/>
            <person name="Ng V."/>
            <person name="Sandor L."/>
            <person name="Barry K."/>
            <person name="Martinez A.T."/>
            <person name="Xiao Y."/>
            <person name="Gibbons J.G."/>
            <person name="Terashima K."/>
            <person name="Hibbett D.S."/>
            <person name="Grigoriev I.V."/>
        </authorList>
    </citation>
    <scope>NUCLEOTIDE SEQUENCE</scope>
    <source>
        <strain evidence="3">TFB9207</strain>
    </source>
</reference>
<evidence type="ECO:0000256" key="1">
    <source>
        <dbReference type="SAM" id="MobiDB-lite"/>
    </source>
</evidence>
<keyword evidence="2" id="KW-0812">Transmembrane</keyword>
<comment type="caution">
    <text evidence="3">The sequence shown here is derived from an EMBL/GenBank/DDBJ whole genome shotgun (WGS) entry which is preliminary data.</text>
</comment>